<dbReference type="GO" id="GO:0012505">
    <property type="term" value="C:endomembrane system"/>
    <property type="evidence" value="ECO:0007669"/>
    <property type="project" value="TreeGrafter"/>
</dbReference>
<comment type="caution">
    <text evidence="4">The sequence shown here is derived from an EMBL/GenBank/DDBJ whole genome shotgun (WGS) entry which is preliminary data.</text>
</comment>
<dbReference type="PANTHER" id="PTHR10281">
    <property type="entry name" value="MEMBRANE-ASSOCIATED PROGESTERONE RECEPTOR COMPONENT-RELATED"/>
    <property type="match status" value="1"/>
</dbReference>
<reference evidence="4" key="1">
    <citation type="submission" date="2018-11" db="EMBL/GenBank/DDBJ databases">
        <authorList>
            <person name="Alioto T."/>
            <person name="Alioto T."/>
        </authorList>
    </citation>
    <scope>NUCLEOTIDE SEQUENCE</scope>
</reference>
<sequence length="286" mass="32188">MGLVIRLFTLVAILVAVFAVIFTVDIFKPYRQKIIDVIPDSIRNSVISISDVKRMKSGKVYTKEELSKYKGENGSPVYLAVLGHVFDVTKGKKHYGPGGGYEFFAGRDGTRGYVTGEFNDKGLIEDISGFTLSQIHSVNHWLQFYMKDYTFKGYLLGNYFDEHGNPSEAKLEFDRKLVFANKAEDEKKADIVMFPPCNSQFKAGQGKTLWCSNFSGGIQREWVGVPRQYFRPGETHARCACVKNIGPPSDQPDTKNHKNNGDLDNPGMKLYEGCDPNVDSCYFPEK</sequence>
<dbReference type="Proteomes" id="UP000596742">
    <property type="component" value="Unassembled WGS sequence"/>
</dbReference>
<organism evidence="4 5">
    <name type="scientific">Mytilus galloprovincialis</name>
    <name type="common">Mediterranean mussel</name>
    <dbReference type="NCBI Taxonomy" id="29158"/>
    <lineage>
        <taxon>Eukaryota</taxon>
        <taxon>Metazoa</taxon>
        <taxon>Spiralia</taxon>
        <taxon>Lophotrochozoa</taxon>
        <taxon>Mollusca</taxon>
        <taxon>Bivalvia</taxon>
        <taxon>Autobranchia</taxon>
        <taxon>Pteriomorphia</taxon>
        <taxon>Mytilida</taxon>
        <taxon>Mytiloidea</taxon>
        <taxon>Mytilidae</taxon>
        <taxon>Mytilinae</taxon>
        <taxon>Mytilus</taxon>
    </lineage>
</organism>
<dbReference type="Pfam" id="PF00173">
    <property type="entry name" value="Cyt-b5"/>
    <property type="match status" value="1"/>
</dbReference>
<dbReference type="EMBL" id="UYJE01001939">
    <property type="protein sequence ID" value="VDI06465.1"/>
    <property type="molecule type" value="Genomic_DNA"/>
</dbReference>
<feature type="region of interest" description="Disordered" evidence="2">
    <location>
        <begin position="246"/>
        <end position="271"/>
    </location>
</feature>
<proteinExistence type="inferred from homology"/>
<feature type="compositionally biased region" description="Basic and acidic residues" evidence="2">
    <location>
        <begin position="252"/>
        <end position="261"/>
    </location>
</feature>
<comment type="similarity">
    <text evidence="1">Belongs to the cytochrome b5 family. MAPR subfamily.</text>
</comment>
<name>A0A8B6CLP7_MYTGA</name>
<dbReference type="Gene3D" id="3.10.120.10">
    <property type="entry name" value="Cytochrome b5-like heme/steroid binding domain"/>
    <property type="match status" value="1"/>
</dbReference>
<feature type="domain" description="Cytochrome b5 heme-binding" evidence="3">
    <location>
        <begin position="61"/>
        <end position="156"/>
    </location>
</feature>
<dbReference type="GO" id="GO:0016020">
    <property type="term" value="C:membrane"/>
    <property type="evidence" value="ECO:0007669"/>
    <property type="project" value="TreeGrafter"/>
</dbReference>
<accession>A0A8B6CLP7</accession>
<dbReference type="PANTHER" id="PTHR10281:SF4">
    <property type="entry name" value="NEUFERRICIN"/>
    <property type="match status" value="1"/>
</dbReference>
<evidence type="ECO:0000259" key="3">
    <source>
        <dbReference type="SMART" id="SM01117"/>
    </source>
</evidence>
<protein>
    <recommendedName>
        <fullName evidence="3">Cytochrome b5 heme-binding domain-containing protein</fullName>
    </recommendedName>
</protein>
<dbReference type="OrthoDB" id="10257697at2759"/>
<dbReference type="InterPro" id="IPR001199">
    <property type="entry name" value="Cyt_B5-like_heme/steroid-bd"/>
</dbReference>
<evidence type="ECO:0000313" key="5">
    <source>
        <dbReference type="Proteomes" id="UP000596742"/>
    </source>
</evidence>
<evidence type="ECO:0000256" key="1">
    <source>
        <dbReference type="ARBA" id="ARBA00038357"/>
    </source>
</evidence>
<gene>
    <name evidence="4" type="ORF">MGAL_10B051658</name>
</gene>
<dbReference type="AlphaFoldDB" id="A0A8B6CLP7"/>
<evidence type="ECO:0000313" key="4">
    <source>
        <dbReference type="EMBL" id="VDI06465.1"/>
    </source>
</evidence>
<evidence type="ECO:0000256" key="2">
    <source>
        <dbReference type="SAM" id="MobiDB-lite"/>
    </source>
</evidence>
<dbReference type="InterPro" id="IPR050577">
    <property type="entry name" value="MAPR/NEUFC/NENF-like"/>
</dbReference>
<dbReference type="InterPro" id="IPR036400">
    <property type="entry name" value="Cyt_B5-like_heme/steroid_sf"/>
</dbReference>
<dbReference type="SMART" id="SM01117">
    <property type="entry name" value="Cyt-b5"/>
    <property type="match status" value="1"/>
</dbReference>
<keyword evidence="5" id="KW-1185">Reference proteome</keyword>
<dbReference type="SUPFAM" id="SSF55856">
    <property type="entry name" value="Cytochrome b5-like heme/steroid binding domain"/>
    <property type="match status" value="1"/>
</dbReference>